<dbReference type="AlphaFoldDB" id="E9BGP7"/>
<dbReference type="RefSeq" id="XP_003861125.1">
    <property type="nucleotide sequence ID" value="XM_003861077.1"/>
</dbReference>
<sequence length="184" mass="18900">MALADEENKHVADVLPHSIPLLCSNVNCLTNSPALLSTSAFAPNTRDVSLAPASVTSPSISSFAVCWLQVSGWCAPHSCAAAACAPTHRSLVVAAGGPPPRDEEKPAACQQRLPRVAELPRSPWAEGAAQTDIKSGAAALPPSPHARIGAATRGCGPLGCAIALHVAPWSWDVSCCAESLTSHD</sequence>
<name>E9BGP7_LEIDO</name>
<reference evidence="2" key="2">
    <citation type="submission" date="2011-02" db="EMBL/GenBank/DDBJ databases">
        <title>Whole genome sequencing of Leishmania donovani clinical lines reveals dynamic variation related to drug resistance.</title>
        <authorList>
            <person name="Downing T."/>
            <person name="Imamura H."/>
            <person name="Sanders M."/>
            <person name="Decuypere S."/>
            <person name="Hertz-Fowler C."/>
            <person name="Clark T.G."/>
            <person name="Rijal S."/>
            <person name="Sundar S."/>
            <person name="Quail M.A."/>
            <person name="De Doncker S."/>
            <person name="Maes I."/>
            <person name="Vanaerschot M."/>
            <person name="Stark O."/>
            <person name="Schonian G."/>
            <person name="Dujardin J.C."/>
            <person name="Berriman M."/>
        </authorList>
    </citation>
    <scope>NUCLEOTIDE SEQUENCE [LARGE SCALE GENOMIC DNA]</scope>
    <source>
        <strain evidence="2">BPK282A1</strain>
    </source>
</reference>
<feature type="non-terminal residue" evidence="1">
    <location>
        <position position="184"/>
    </location>
</feature>
<organism evidence="1 2">
    <name type="scientific">Leishmania donovani</name>
    <dbReference type="NCBI Taxonomy" id="5661"/>
    <lineage>
        <taxon>Eukaryota</taxon>
        <taxon>Discoba</taxon>
        <taxon>Euglenozoa</taxon>
        <taxon>Kinetoplastea</taxon>
        <taxon>Metakinetoplastina</taxon>
        <taxon>Trypanosomatida</taxon>
        <taxon>Trypanosomatidae</taxon>
        <taxon>Leishmaniinae</taxon>
        <taxon>Leishmania</taxon>
    </lineage>
</organism>
<gene>
    <name evidence="1" type="ORF">LDBPK_240350</name>
</gene>
<reference evidence="1 2" key="1">
    <citation type="journal article" date="2011" name="Genome Res.">
        <title>Whole genome sequencing of multiple Leishmania donovani clinical isolates provides insights into population structure and mechanisms of drug resistance.</title>
        <authorList>
            <person name="Downing T."/>
            <person name="Imamura H."/>
            <person name="Decuypere S."/>
            <person name="Clark T.G."/>
            <person name="Coombs G.H."/>
            <person name="Cotton J.A."/>
            <person name="Hilley J.D."/>
            <person name="de Doncker S."/>
            <person name="Maes I."/>
            <person name="Mottram J.C."/>
            <person name="Quail M.A."/>
            <person name="Rijal S."/>
            <person name="Sanders M."/>
            <person name="Schonian G."/>
            <person name="Stark O."/>
            <person name="Sundar S."/>
            <person name="Vanaerschot M."/>
            <person name="Hertz-Fowler C."/>
            <person name="Dujardin J.C."/>
            <person name="Berriman M."/>
        </authorList>
    </citation>
    <scope>NUCLEOTIDE SEQUENCE [LARGE SCALE GENOMIC DNA]</scope>
    <source>
        <strain evidence="1 2">BPK282A1</strain>
    </source>
</reference>
<evidence type="ECO:0000313" key="1">
    <source>
        <dbReference type="EMBL" id="CBZ34423.1"/>
    </source>
</evidence>
<dbReference type="Proteomes" id="UP000008980">
    <property type="component" value="Chromosome 24"/>
</dbReference>
<protein>
    <submittedName>
        <fullName evidence="1">CMP-sialic acid transporter, putative</fullName>
    </submittedName>
</protein>
<dbReference type="EMBL" id="FR799611">
    <property type="protein sequence ID" value="CBZ34423.1"/>
    <property type="molecule type" value="Genomic_DNA"/>
</dbReference>
<dbReference type="VEuPathDB" id="TriTrypDB:LdBPK_240350.1"/>
<dbReference type="KEGG" id="ldo:LDBPK_240350"/>
<accession>E9BGP7</accession>
<proteinExistence type="predicted"/>
<evidence type="ECO:0000313" key="2">
    <source>
        <dbReference type="Proteomes" id="UP000008980"/>
    </source>
</evidence>
<dbReference type="GeneID" id="13390575"/>